<evidence type="ECO:0000313" key="2">
    <source>
        <dbReference type="EMBL" id="MDT3404022.1"/>
    </source>
</evidence>
<proteinExistence type="predicted"/>
<dbReference type="Proteomes" id="UP001258315">
    <property type="component" value="Unassembled WGS sequence"/>
</dbReference>
<name>A0ABU3GW72_9SPHI</name>
<dbReference type="Pfam" id="PF08818">
    <property type="entry name" value="DUF1801"/>
    <property type="match status" value="1"/>
</dbReference>
<keyword evidence="3" id="KW-1185">Reference proteome</keyword>
<organism evidence="2 3">
    <name type="scientific">Mucilaginibacter terrae</name>
    <dbReference type="NCBI Taxonomy" id="1955052"/>
    <lineage>
        <taxon>Bacteria</taxon>
        <taxon>Pseudomonadati</taxon>
        <taxon>Bacteroidota</taxon>
        <taxon>Sphingobacteriia</taxon>
        <taxon>Sphingobacteriales</taxon>
        <taxon>Sphingobacteriaceae</taxon>
        <taxon>Mucilaginibacter</taxon>
    </lineage>
</organism>
<dbReference type="Gene3D" id="3.90.1150.200">
    <property type="match status" value="1"/>
</dbReference>
<reference evidence="3" key="1">
    <citation type="submission" date="2023-07" db="EMBL/GenBank/DDBJ databases">
        <title>Functional and genomic diversity of the sorghum phyllosphere microbiome.</title>
        <authorList>
            <person name="Shade A."/>
        </authorList>
    </citation>
    <scope>NUCLEOTIDE SEQUENCE [LARGE SCALE GENOMIC DNA]</scope>
    <source>
        <strain evidence="3">SORGH_AS_0422</strain>
    </source>
</reference>
<dbReference type="RefSeq" id="WP_311951363.1">
    <property type="nucleotide sequence ID" value="NZ_JAVLVU010000001.1"/>
</dbReference>
<evidence type="ECO:0000259" key="1">
    <source>
        <dbReference type="Pfam" id="PF08818"/>
    </source>
</evidence>
<dbReference type="EMBL" id="JAVLVU010000001">
    <property type="protein sequence ID" value="MDT3404022.1"/>
    <property type="molecule type" value="Genomic_DNA"/>
</dbReference>
<accession>A0ABU3GW72</accession>
<dbReference type="InterPro" id="IPR014922">
    <property type="entry name" value="YdhG-like"/>
</dbReference>
<gene>
    <name evidence="2" type="ORF">QE417_003094</name>
</gene>
<sequence length="139" mass="15766">MPKSKDVHDPEAVSAYIEKLPQARAMLVEAIRQAILGTDTVIGEQIKWNAPAYFYNAEMKAFDAKEYKRDIVVFNLRQKDHVLLIFPTGNIIASDAGLLQGDYADGRRMVKIFDIIDLHAKQQALLRAIKSWINLVEKP</sequence>
<protein>
    <recommendedName>
        <fullName evidence="1">YdhG-like domain-containing protein</fullName>
    </recommendedName>
</protein>
<feature type="domain" description="YdhG-like" evidence="1">
    <location>
        <begin position="28"/>
        <end position="129"/>
    </location>
</feature>
<comment type="caution">
    <text evidence="2">The sequence shown here is derived from an EMBL/GenBank/DDBJ whole genome shotgun (WGS) entry which is preliminary data.</text>
</comment>
<evidence type="ECO:0000313" key="3">
    <source>
        <dbReference type="Proteomes" id="UP001258315"/>
    </source>
</evidence>
<dbReference type="SUPFAM" id="SSF159888">
    <property type="entry name" value="YdhG-like"/>
    <property type="match status" value="1"/>
</dbReference>